<protein>
    <submittedName>
        <fullName evidence="2">Uncharacterized protein</fullName>
    </submittedName>
</protein>
<evidence type="ECO:0000313" key="2">
    <source>
        <dbReference type="EMBL" id="KAH3801284.1"/>
    </source>
</evidence>
<reference evidence="2" key="2">
    <citation type="submission" date="2020-11" db="EMBL/GenBank/DDBJ databases">
        <authorList>
            <person name="McCartney M.A."/>
            <person name="Auch B."/>
            <person name="Kono T."/>
            <person name="Mallez S."/>
            <person name="Becker A."/>
            <person name="Gohl D.M."/>
            <person name="Silverstein K.A.T."/>
            <person name="Koren S."/>
            <person name="Bechman K.B."/>
            <person name="Herman A."/>
            <person name="Abrahante J.E."/>
            <person name="Garbe J."/>
        </authorList>
    </citation>
    <scope>NUCLEOTIDE SEQUENCE</scope>
    <source>
        <strain evidence="2">Duluth1</strain>
        <tissue evidence="2">Whole animal</tissue>
    </source>
</reference>
<proteinExistence type="predicted"/>
<evidence type="ECO:0000256" key="1">
    <source>
        <dbReference type="SAM" id="Phobius"/>
    </source>
</evidence>
<gene>
    <name evidence="2" type="ORF">DPMN_154932</name>
</gene>
<keyword evidence="3" id="KW-1185">Reference proteome</keyword>
<name>A0A9D4FPH1_DREPO</name>
<keyword evidence="1" id="KW-0812">Transmembrane</keyword>
<comment type="caution">
    <text evidence="2">The sequence shown here is derived from an EMBL/GenBank/DDBJ whole genome shotgun (WGS) entry which is preliminary data.</text>
</comment>
<dbReference type="EMBL" id="JAIWYP010000007">
    <property type="protein sequence ID" value="KAH3801284.1"/>
    <property type="molecule type" value="Genomic_DNA"/>
</dbReference>
<sequence>MQIRCALLDEDTVVVATSTAVAGVAAIVLAVVVTYLYRRSRCQMFKVRQPKIAMRTQQAE</sequence>
<reference evidence="2" key="1">
    <citation type="journal article" date="2019" name="bioRxiv">
        <title>The Genome of the Zebra Mussel, Dreissena polymorpha: A Resource for Invasive Species Research.</title>
        <authorList>
            <person name="McCartney M.A."/>
            <person name="Auch B."/>
            <person name="Kono T."/>
            <person name="Mallez S."/>
            <person name="Zhang Y."/>
            <person name="Obille A."/>
            <person name="Becker A."/>
            <person name="Abrahante J.E."/>
            <person name="Garbe J."/>
            <person name="Badalamenti J.P."/>
            <person name="Herman A."/>
            <person name="Mangelson H."/>
            <person name="Liachko I."/>
            <person name="Sullivan S."/>
            <person name="Sone E.D."/>
            <person name="Koren S."/>
            <person name="Silverstein K.A.T."/>
            <person name="Beckman K.B."/>
            <person name="Gohl D.M."/>
        </authorList>
    </citation>
    <scope>NUCLEOTIDE SEQUENCE</scope>
    <source>
        <strain evidence="2">Duluth1</strain>
        <tissue evidence="2">Whole animal</tissue>
    </source>
</reference>
<dbReference type="Proteomes" id="UP000828390">
    <property type="component" value="Unassembled WGS sequence"/>
</dbReference>
<keyword evidence="1" id="KW-1133">Transmembrane helix</keyword>
<evidence type="ECO:0000313" key="3">
    <source>
        <dbReference type="Proteomes" id="UP000828390"/>
    </source>
</evidence>
<dbReference type="AlphaFoldDB" id="A0A9D4FPH1"/>
<feature type="transmembrane region" description="Helical" evidence="1">
    <location>
        <begin position="12"/>
        <end position="37"/>
    </location>
</feature>
<keyword evidence="1" id="KW-0472">Membrane</keyword>
<accession>A0A9D4FPH1</accession>
<organism evidence="2 3">
    <name type="scientific">Dreissena polymorpha</name>
    <name type="common">Zebra mussel</name>
    <name type="synonym">Mytilus polymorpha</name>
    <dbReference type="NCBI Taxonomy" id="45954"/>
    <lineage>
        <taxon>Eukaryota</taxon>
        <taxon>Metazoa</taxon>
        <taxon>Spiralia</taxon>
        <taxon>Lophotrochozoa</taxon>
        <taxon>Mollusca</taxon>
        <taxon>Bivalvia</taxon>
        <taxon>Autobranchia</taxon>
        <taxon>Heteroconchia</taxon>
        <taxon>Euheterodonta</taxon>
        <taxon>Imparidentia</taxon>
        <taxon>Neoheterodontei</taxon>
        <taxon>Myida</taxon>
        <taxon>Dreissenoidea</taxon>
        <taxon>Dreissenidae</taxon>
        <taxon>Dreissena</taxon>
    </lineage>
</organism>